<reference evidence="3 4" key="1">
    <citation type="submission" date="2019-02" db="EMBL/GenBank/DDBJ databases">
        <title>Genome sequencing of the rare red list fungi Bondarzewia mesenterica.</title>
        <authorList>
            <person name="Buettner E."/>
            <person name="Kellner H."/>
        </authorList>
    </citation>
    <scope>NUCLEOTIDE SEQUENCE [LARGE SCALE GENOMIC DNA]</scope>
    <source>
        <strain evidence="3 4">DSM 108281</strain>
    </source>
</reference>
<name>A0A4S4LY17_9AGAM</name>
<keyword evidence="1" id="KW-0677">Repeat</keyword>
<accession>A0A4S4LY17</accession>
<feature type="region of interest" description="Disordered" evidence="2">
    <location>
        <begin position="365"/>
        <end position="397"/>
    </location>
</feature>
<dbReference type="AlphaFoldDB" id="A0A4S4LY17"/>
<dbReference type="PANTHER" id="PTHR46430">
    <property type="entry name" value="PROTEIN SKT5-RELATED"/>
    <property type="match status" value="1"/>
</dbReference>
<dbReference type="InterPro" id="IPR051726">
    <property type="entry name" value="Chitin_Synth_Reg"/>
</dbReference>
<dbReference type="Proteomes" id="UP000310158">
    <property type="component" value="Unassembled WGS sequence"/>
</dbReference>
<protein>
    <submittedName>
        <fullName evidence="3">Uncharacterized protein</fullName>
    </submittedName>
</protein>
<feature type="region of interest" description="Disordered" evidence="2">
    <location>
        <begin position="239"/>
        <end position="327"/>
    </location>
</feature>
<dbReference type="SMART" id="SM00671">
    <property type="entry name" value="SEL1"/>
    <property type="match status" value="2"/>
</dbReference>
<dbReference type="OrthoDB" id="272077at2759"/>
<evidence type="ECO:0000313" key="4">
    <source>
        <dbReference type="Proteomes" id="UP000310158"/>
    </source>
</evidence>
<dbReference type="Gene3D" id="1.25.40.10">
    <property type="entry name" value="Tetratricopeptide repeat domain"/>
    <property type="match status" value="1"/>
</dbReference>
<dbReference type="Pfam" id="PF08238">
    <property type="entry name" value="Sel1"/>
    <property type="match status" value="2"/>
</dbReference>
<comment type="caution">
    <text evidence="3">The sequence shown here is derived from an EMBL/GenBank/DDBJ whole genome shotgun (WGS) entry which is preliminary data.</text>
</comment>
<dbReference type="InterPro" id="IPR011990">
    <property type="entry name" value="TPR-like_helical_dom_sf"/>
</dbReference>
<gene>
    <name evidence="3" type="ORF">EW146_g3272</name>
</gene>
<evidence type="ECO:0000256" key="1">
    <source>
        <dbReference type="ARBA" id="ARBA00022737"/>
    </source>
</evidence>
<keyword evidence="4" id="KW-1185">Reference proteome</keyword>
<dbReference type="PANTHER" id="PTHR46430:SF2">
    <property type="entry name" value="CHITIN SYNTHASE REGULATORY FACTOR 4"/>
    <property type="match status" value="1"/>
</dbReference>
<evidence type="ECO:0000256" key="2">
    <source>
        <dbReference type="SAM" id="MobiDB-lite"/>
    </source>
</evidence>
<feature type="compositionally biased region" description="Pro residues" evidence="2">
    <location>
        <begin position="288"/>
        <end position="299"/>
    </location>
</feature>
<dbReference type="SUPFAM" id="SSF81901">
    <property type="entry name" value="HCP-like"/>
    <property type="match status" value="1"/>
</dbReference>
<evidence type="ECO:0000313" key="3">
    <source>
        <dbReference type="EMBL" id="THH17549.1"/>
    </source>
</evidence>
<dbReference type="EMBL" id="SGPL01000106">
    <property type="protein sequence ID" value="THH17549.1"/>
    <property type="molecule type" value="Genomic_DNA"/>
</dbReference>
<proteinExistence type="predicted"/>
<organism evidence="3 4">
    <name type="scientific">Bondarzewia mesenterica</name>
    <dbReference type="NCBI Taxonomy" id="1095465"/>
    <lineage>
        <taxon>Eukaryota</taxon>
        <taxon>Fungi</taxon>
        <taxon>Dikarya</taxon>
        <taxon>Basidiomycota</taxon>
        <taxon>Agaricomycotina</taxon>
        <taxon>Agaricomycetes</taxon>
        <taxon>Russulales</taxon>
        <taxon>Bondarzewiaceae</taxon>
        <taxon>Bondarzewia</taxon>
    </lineage>
</organism>
<sequence>MGTRGELGGCRMSCLVWSSSNSKWRESGSETDANRRALAAKKQQEVQQKNEITYRALNLSNVQLCIISFEGTRMEPQEQQILKHSEYSSPLLFTPYIPPGSTREGEARRHLERAAYLNFSPMQYKLGHAITHSPASRARSRHMVLGKWFLCGAEGSFDKDEALAFTFAEKAARKGLLSAEFAMGYYMEVSVGGSKDLDAARKWYTQAAQHGNADATERLSALDQVQALSRQEHDALTETTLVRKCTQAKQHSDARGSRPSMHGDGSQIVANIRKNSLAQRPAQRTNPAPVPNSGAPPRPHPSRHPSAEPYGLLPPVDHRGSDNSTSRVPRFTSLVISRAFGWATRVREMVIELLSLIAARHRDGPHGPVRGHCRQPRAGDGEQEGPEVVFKAPSSEI</sequence>
<feature type="compositionally biased region" description="Polar residues" evidence="2">
    <location>
        <begin position="273"/>
        <end position="286"/>
    </location>
</feature>
<dbReference type="InterPro" id="IPR006597">
    <property type="entry name" value="Sel1-like"/>
</dbReference>